<organism evidence="2">
    <name type="scientific">termite gut metagenome</name>
    <dbReference type="NCBI Taxonomy" id="433724"/>
    <lineage>
        <taxon>unclassified sequences</taxon>
        <taxon>metagenomes</taxon>
        <taxon>organismal metagenomes</taxon>
    </lineage>
</organism>
<protein>
    <recommendedName>
        <fullName evidence="3">DUF4271 domain-containing protein</fullName>
    </recommendedName>
</protein>
<gene>
    <name evidence="2" type="ORF">EZS27_001604</name>
</gene>
<comment type="caution">
    <text evidence="2">The sequence shown here is derived from an EMBL/GenBank/DDBJ whole genome shotgun (WGS) entry which is preliminary data.</text>
</comment>
<accession>A0A5J4SZV3</accession>
<proteinExistence type="predicted"/>
<feature type="transmembrane region" description="Helical" evidence="1">
    <location>
        <begin position="231"/>
        <end position="256"/>
    </location>
</feature>
<keyword evidence="1" id="KW-1133">Transmembrane helix</keyword>
<feature type="transmembrane region" description="Helical" evidence="1">
    <location>
        <begin position="291"/>
        <end position="313"/>
    </location>
</feature>
<evidence type="ECO:0008006" key="3">
    <source>
        <dbReference type="Google" id="ProtNLM"/>
    </source>
</evidence>
<feature type="transmembrane region" description="Helical" evidence="1">
    <location>
        <begin position="111"/>
        <end position="128"/>
    </location>
</feature>
<evidence type="ECO:0000313" key="2">
    <source>
        <dbReference type="EMBL" id="KAA6351041.1"/>
    </source>
</evidence>
<dbReference type="InterPro" id="IPR025367">
    <property type="entry name" value="DUF4271"/>
</dbReference>
<reference evidence="2" key="1">
    <citation type="submission" date="2019-03" db="EMBL/GenBank/DDBJ databases">
        <title>Single cell metagenomics reveals metabolic interactions within the superorganism composed of flagellate Streblomastix strix and complex community of Bacteroidetes bacteria on its surface.</title>
        <authorList>
            <person name="Treitli S.C."/>
            <person name="Kolisko M."/>
            <person name="Husnik F."/>
            <person name="Keeling P."/>
            <person name="Hampl V."/>
        </authorList>
    </citation>
    <scope>NUCLEOTIDE SEQUENCE</scope>
    <source>
        <strain evidence="2">STM</strain>
    </source>
</reference>
<keyword evidence="1" id="KW-0472">Membrane</keyword>
<dbReference type="AlphaFoldDB" id="A0A5J4SZV3"/>
<feature type="transmembrane region" description="Helical" evidence="1">
    <location>
        <begin position="193"/>
        <end position="219"/>
    </location>
</feature>
<feature type="transmembrane region" description="Helical" evidence="1">
    <location>
        <begin position="262"/>
        <end position="279"/>
    </location>
</feature>
<name>A0A5J4SZV3_9ZZZZ</name>
<keyword evidence="1" id="KW-0812">Transmembrane</keyword>
<dbReference type="Pfam" id="PF14093">
    <property type="entry name" value="DUF4271"/>
    <property type="match status" value="1"/>
</dbReference>
<dbReference type="EMBL" id="SNRY01000019">
    <property type="protein sequence ID" value="KAA6351041.1"/>
    <property type="molecule type" value="Genomic_DNA"/>
</dbReference>
<sequence>MNVKDTIAISLRQDVDTLKHDSVSTILQPETDTLAVQHDYDKQFKDTIADVQNAGKLKQKADTLVLFKSNTDAETSSVKTVRLAPVQTQEEIVPVREKGIPIPRTLRTENGVIIVLLGCFLLLAFLLSRSKRFLLQQFTYFIMHRERASIFVASGVIDPRYLMLLILQTCIFIGFCMFYYFKYELPELAERFSSLSLVGIYVCISLVYLFFKWIIYLFLSQVFFNAAKTRLWMESYAALVYFLGIILFPFVLLLIYLDLSTVYVIIVGLILMIVIKLLTFYKWTKLFSVNIYSLLLLFLYFCAIEIVPFFFLYEGVAQLNNALIINP</sequence>
<evidence type="ECO:0000256" key="1">
    <source>
        <dbReference type="SAM" id="Phobius"/>
    </source>
</evidence>
<feature type="transmembrane region" description="Helical" evidence="1">
    <location>
        <begin position="161"/>
        <end position="181"/>
    </location>
</feature>